<evidence type="ECO:0000313" key="9">
    <source>
        <dbReference type="Proteomes" id="UP000608154"/>
    </source>
</evidence>
<dbReference type="PANTHER" id="PTHR42940">
    <property type="entry name" value="ALCOHOL DEHYDROGENASE 1-RELATED"/>
    <property type="match status" value="1"/>
</dbReference>
<dbReference type="GO" id="GO:0004022">
    <property type="term" value="F:alcohol dehydrogenase (NAD+) activity"/>
    <property type="evidence" value="ECO:0007669"/>
    <property type="project" value="UniProtKB-EC"/>
</dbReference>
<gene>
    <name evidence="8" type="ORF">GCM10011494_08620</name>
</gene>
<dbReference type="EMBL" id="BMHK01000004">
    <property type="protein sequence ID" value="GGB92521.1"/>
    <property type="molecule type" value="Genomic_DNA"/>
</dbReference>
<dbReference type="AlphaFoldDB" id="A0A916TQ91"/>
<dbReference type="GO" id="GO:0008270">
    <property type="term" value="F:zinc ion binding"/>
    <property type="evidence" value="ECO:0007669"/>
    <property type="project" value="InterPro"/>
</dbReference>
<evidence type="ECO:0000259" key="7">
    <source>
        <dbReference type="SMART" id="SM00829"/>
    </source>
</evidence>
<proteinExistence type="inferred from homology"/>
<feature type="domain" description="Enoyl reductase (ER)" evidence="7">
    <location>
        <begin position="12"/>
        <end position="326"/>
    </location>
</feature>
<dbReference type="CDD" id="cd08298">
    <property type="entry name" value="CAD2"/>
    <property type="match status" value="1"/>
</dbReference>
<protein>
    <recommendedName>
        <fullName evidence="3">alcohol dehydrogenase</fullName>
        <ecNumber evidence="3">1.1.1.1</ecNumber>
    </recommendedName>
</protein>
<dbReference type="PANTHER" id="PTHR42940:SF8">
    <property type="entry name" value="VACUOLAR PROTEIN SORTING-ASSOCIATED PROTEIN 11"/>
    <property type="match status" value="1"/>
</dbReference>
<dbReference type="SUPFAM" id="SSF50129">
    <property type="entry name" value="GroES-like"/>
    <property type="match status" value="1"/>
</dbReference>
<reference evidence="8" key="1">
    <citation type="journal article" date="2014" name="Int. J. Syst. Evol. Microbiol.">
        <title>Complete genome sequence of Corynebacterium casei LMG S-19264T (=DSM 44701T), isolated from a smear-ripened cheese.</title>
        <authorList>
            <consortium name="US DOE Joint Genome Institute (JGI-PGF)"/>
            <person name="Walter F."/>
            <person name="Albersmeier A."/>
            <person name="Kalinowski J."/>
            <person name="Ruckert C."/>
        </authorList>
    </citation>
    <scope>NUCLEOTIDE SEQUENCE</scope>
    <source>
        <strain evidence="8">CGMCC 1.15095</strain>
    </source>
</reference>
<dbReference type="Gene3D" id="3.90.180.10">
    <property type="entry name" value="Medium-chain alcohol dehydrogenases, catalytic domain"/>
    <property type="match status" value="1"/>
</dbReference>
<dbReference type="InterPro" id="IPR013154">
    <property type="entry name" value="ADH-like_N"/>
</dbReference>
<evidence type="ECO:0000256" key="6">
    <source>
        <dbReference type="ARBA" id="ARBA00023002"/>
    </source>
</evidence>
<dbReference type="InterPro" id="IPR014187">
    <property type="entry name" value="ADH_Zn_typ-2"/>
</dbReference>
<dbReference type="InterPro" id="IPR011032">
    <property type="entry name" value="GroES-like_sf"/>
</dbReference>
<dbReference type="Gene3D" id="3.40.50.720">
    <property type="entry name" value="NAD(P)-binding Rossmann-like Domain"/>
    <property type="match status" value="1"/>
</dbReference>
<accession>A0A916TQ91</accession>
<comment type="cofactor">
    <cofactor evidence="1">
        <name>Zn(2+)</name>
        <dbReference type="ChEBI" id="CHEBI:29105"/>
    </cofactor>
</comment>
<keyword evidence="4" id="KW-0479">Metal-binding</keyword>
<dbReference type="Pfam" id="PF08240">
    <property type="entry name" value="ADH_N"/>
    <property type="match status" value="1"/>
</dbReference>
<name>A0A916TQ91_9SPHN</name>
<evidence type="ECO:0000256" key="2">
    <source>
        <dbReference type="ARBA" id="ARBA00008072"/>
    </source>
</evidence>
<sequence length="328" mass="34595">MTMRAMQLDAPGTPLRMVERRRPEPGAAEVRIAIAACGVCRTDLHVVDGDIRGTLPIVPGHEIVGRIEAVGAGVTGFAMGQRVGVPWLGHTCGTCPYCASHRENLCDDPLFTGFTRDGGFATHCIADARYCFALPDAFDDLHAAPLLCAGLIGYRSYRMAGDAPVLGLYGFGAAAHILAQLAVWQGREVFAFTRDGDTTAQAFARQLGCAWAGGSSETPPAPLDAAIIFAPVGALVPRALKAVRKGGRVVCAGIHMSDIPGFPYADLWEERSILSVANLTRDDGTEFLGLAAQVPVRTHVTAVPLDQANAALDRLRAGDVEGALVLVP</sequence>
<evidence type="ECO:0000313" key="8">
    <source>
        <dbReference type="EMBL" id="GGB92521.1"/>
    </source>
</evidence>
<keyword evidence="6" id="KW-0560">Oxidoreductase</keyword>
<reference evidence="8" key="2">
    <citation type="submission" date="2020-09" db="EMBL/GenBank/DDBJ databases">
        <authorList>
            <person name="Sun Q."/>
            <person name="Zhou Y."/>
        </authorList>
    </citation>
    <scope>NUCLEOTIDE SEQUENCE</scope>
    <source>
        <strain evidence="8">CGMCC 1.15095</strain>
    </source>
</reference>
<comment type="similarity">
    <text evidence="2">Belongs to the zinc-containing alcohol dehydrogenase family.</text>
</comment>
<comment type="caution">
    <text evidence="8">The sequence shown here is derived from an EMBL/GenBank/DDBJ whole genome shotgun (WGS) entry which is preliminary data.</text>
</comment>
<dbReference type="EC" id="1.1.1.1" evidence="3"/>
<dbReference type="GO" id="GO:0005737">
    <property type="term" value="C:cytoplasm"/>
    <property type="evidence" value="ECO:0007669"/>
    <property type="project" value="TreeGrafter"/>
</dbReference>
<dbReference type="InterPro" id="IPR036291">
    <property type="entry name" value="NAD(P)-bd_dom_sf"/>
</dbReference>
<dbReference type="NCBIfam" id="TIGR02822">
    <property type="entry name" value="adh_fam_2"/>
    <property type="match status" value="1"/>
</dbReference>
<dbReference type="InterPro" id="IPR002328">
    <property type="entry name" value="ADH_Zn_CS"/>
</dbReference>
<dbReference type="PROSITE" id="PS00059">
    <property type="entry name" value="ADH_ZINC"/>
    <property type="match status" value="1"/>
</dbReference>
<evidence type="ECO:0000256" key="3">
    <source>
        <dbReference type="ARBA" id="ARBA00013190"/>
    </source>
</evidence>
<evidence type="ECO:0000256" key="4">
    <source>
        <dbReference type="ARBA" id="ARBA00022723"/>
    </source>
</evidence>
<evidence type="ECO:0000256" key="5">
    <source>
        <dbReference type="ARBA" id="ARBA00022833"/>
    </source>
</evidence>
<dbReference type="SMART" id="SM00829">
    <property type="entry name" value="PKS_ER"/>
    <property type="match status" value="1"/>
</dbReference>
<organism evidence="8 9">
    <name type="scientific">Novosphingobium endophyticum</name>
    <dbReference type="NCBI Taxonomy" id="1955250"/>
    <lineage>
        <taxon>Bacteria</taxon>
        <taxon>Pseudomonadati</taxon>
        <taxon>Pseudomonadota</taxon>
        <taxon>Alphaproteobacteria</taxon>
        <taxon>Sphingomonadales</taxon>
        <taxon>Sphingomonadaceae</taxon>
        <taxon>Novosphingobium</taxon>
    </lineage>
</organism>
<dbReference type="InterPro" id="IPR020843">
    <property type="entry name" value="ER"/>
</dbReference>
<dbReference type="SUPFAM" id="SSF51735">
    <property type="entry name" value="NAD(P)-binding Rossmann-fold domains"/>
    <property type="match status" value="1"/>
</dbReference>
<evidence type="ECO:0000256" key="1">
    <source>
        <dbReference type="ARBA" id="ARBA00001947"/>
    </source>
</evidence>
<keyword evidence="9" id="KW-1185">Reference proteome</keyword>
<dbReference type="Proteomes" id="UP000608154">
    <property type="component" value="Unassembled WGS sequence"/>
</dbReference>
<keyword evidence="5" id="KW-0862">Zinc</keyword>